<sequence>MNVLVINCGSSSLKFQFINSDTEAVLAKGLCERIAINGSRLVYQKAGQDKIRKEAPMPTHVEAIAMVIEALTDPEIGVIKDMSEIDAVGHRIVHGGEKFDSSTILTDEVYKAIEECCELAPLHNPAHLMGIDACKKLMPGTPMVCVFDTAFHQTMPEEAYLYGLPIEYYKKYKVRRYGFHGTSHSYVSHRAAELLGKPYDQVKTIVCHLGNGASCCAVKNGKSVDTSMGLTPLEGLIMGTRSGDIDPAIVEFIAKKENLDIAGVMDVLNKKSGVLGVSGYTSDFMDLEVDSLAGKPEALLAMKVFAYRVAKYIGAYTAAMNGVDAIAFTAGLGENNRYVRTDICSYLGYLGIELDQEKNAKRGEDIIISTPESKVAVMTIPTNEELAICRETVALLSK</sequence>
<dbReference type="GO" id="GO:0000287">
    <property type="term" value="F:magnesium ion binding"/>
    <property type="evidence" value="ECO:0007669"/>
    <property type="project" value="UniProtKB-UniRule"/>
</dbReference>
<dbReference type="CDD" id="cd24010">
    <property type="entry name" value="ASKHA_NBD_AcK_PK"/>
    <property type="match status" value="1"/>
</dbReference>
<reference evidence="9" key="2">
    <citation type="journal article" date="2021" name="PeerJ">
        <title>Extensive microbial diversity within the chicken gut microbiome revealed by metagenomics and culture.</title>
        <authorList>
            <person name="Gilroy R."/>
            <person name="Ravi A."/>
            <person name="Getino M."/>
            <person name="Pursley I."/>
            <person name="Horton D.L."/>
            <person name="Alikhan N.F."/>
            <person name="Baker D."/>
            <person name="Gharbi K."/>
            <person name="Hall N."/>
            <person name="Watson M."/>
            <person name="Adriaenssens E.M."/>
            <person name="Foster-Nyarko E."/>
            <person name="Jarju S."/>
            <person name="Secka A."/>
            <person name="Antonio M."/>
            <person name="Oren A."/>
            <person name="Chaudhuri R.R."/>
            <person name="La Ragione R."/>
            <person name="Hildebrand F."/>
            <person name="Pallen M.J."/>
        </authorList>
    </citation>
    <scope>NUCLEOTIDE SEQUENCE</scope>
    <source>
        <strain evidence="9">CHK178-757</strain>
    </source>
</reference>
<dbReference type="InterPro" id="IPR023865">
    <property type="entry name" value="Aliphatic_acid_kinase_CS"/>
</dbReference>
<comment type="caution">
    <text evidence="9">The sequence shown here is derived from an EMBL/GenBank/DDBJ whole genome shotgun (WGS) entry which is preliminary data.</text>
</comment>
<dbReference type="NCBIfam" id="TIGR00016">
    <property type="entry name" value="ackA"/>
    <property type="match status" value="1"/>
</dbReference>
<dbReference type="PANTHER" id="PTHR21060:SF15">
    <property type="entry name" value="ACETATE KINASE-RELATED"/>
    <property type="match status" value="1"/>
</dbReference>
<feature type="binding site" evidence="7">
    <location>
        <position position="91"/>
    </location>
    <ligand>
        <name>substrate</name>
    </ligand>
</feature>
<dbReference type="HAMAP" id="MF_00020">
    <property type="entry name" value="Acetate_kinase"/>
    <property type="match status" value="1"/>
</dbReference>
<feature type="site" description="Transition state stabilizer" evidence="7">
    <location>
        <position position="241"/>
    </location>
</feature>
<dbReference type="AlphaFoldDB" id="A0A9D1JRB9"/>
<keyword evidence="6 7" id="KW-0067">ATP-binding</keyword>
<gene>
    <name evidence="7" type="primary">ackA</name>
    <name evidence="9" type="ORF">IAB46_11265</name>
</gene>
<dbReference type="Proteomes" id="UP000823927">
    <property type="component" value="Unassembled WGS sequence"/>
</dbReference>
<keyword evidence="7" id="KW-0460">Magnesium</keyword>
<dbReference type="EMBL" id="DVIT01000044">
    <property type="protein sequence ID" value="HIS48106.1"/>
    <property type="molecule type" value="Genomic_DNA"/>
</dbReference>
<evidence type="ECO:0000313" key="9">
    <source>
        <dbReference type="EMBL" id="HIS48106.1"/>
    </source>
</evidence>
<keyword evidence="3 7" id="KW-0808">Transferase</keyword>
<evidence type="ECO:0000256" key="3">
    <source>
        <dbReference type="ARBA" id="ARBA00022679"/>
    </source>
</evidence>
<comment type="cofactor">
    <cofactor evidence="7">
        <name>Mg(2+)</name>
        <dbReference type="ChEBI" id="CHEBI:18420"/>
    </cofactor>
    <cofactor evidence="7">
        <name>Mn(2+)</name>
        <dbReference type="ChEBI" id="CHEBI:29035"/>
    </cofactor>
    <text evidence="7">Mg(2+). Can also accept Mn(2+).</text>
</comment>
<dbReference type="GO" id="GO:0006085">
    <property type="term" value="P:acetyl-CoA biosynthetic process"/>
    <property type="evidence" value="ECO:0007669"/>
    <property type="project" value="UniProtKB-UniRule"/>
</dbReference>
<keyword evidence="5 7" id="KW-0418">Kinase</keyword>
<dbReference type="GO" id="GO:0005524">
    <property type="term" value="F:ATP binding"/>
    <property type="evidence" value="ECO:0007669"/>
    <property type="project" value="UniProtKB-KW"/>
</dbReference>
<dbReference type="GO" id="GO:0006083">
    <property type="term" value="P:acetate metabolic process"/>
    <property type="evidence" value="ECO:0007669"/>
    <property type="project" value="TreeGrafter"/>
</dbReference>
<comment type="pathway">
    <text evidence="7">Metabolic intermediate biosynthesis; acetyl-CoA biosynthesis; acetyl-CoA from acetate: step 1/2.</text>
</comment>
<comment type="caution">
    <text evidence="7">Lacks conserved residue(s) required for the propagation of feature annotation.</text>
</comment>
<evidence type="ECO:0000256" key="7">
    <source>
        <dbReference type="HAMAP-Rule" id="MF_00020"/>
    </source>
</evidence>
<comment type="subcellular location">
    <subcellularLocation>
        <location evidence="7">Cytoplasm</location>
    </subcellularLocation>
</comment>
<dbReference type="SUPFAM" id="SSF53067">
    <property type="entry name" value="Actin-like ATPase domain"/>
    <property type="match status" value="2"/>
</dbReference>
<organism evidence="9 10">
    <name type="scientific">Candidatus Scybalocola faecigallinarum</name>
    <dbReference type="NCBI Taxonomy" id="2840941"/>
    <lineage>
        <taxon>Bacteria</taxon>
        <taxon>Bacillati</taxon>
        <taxon>Bacillota</taxon>
        <taxon>Clostridia</taxon>
        <taxon>Lachnospirales</taxon>
        <taxon>Lachnospiraceae</taxon>
        <taxon>Lachnospiraceae incertae sedis</taxon>
        <taxon>Candidatus Scybalocola (ex Gilroy et al. 2021)</taxon>
    </lineage>
</organism>
<dbReference type="EC" id="2.7.2.1" evidence="7"/>
<dbReference type="InterPro" id="IPR000890">
    <property type="entry name" value="Aliphatic_acid_kin_short-chain"/>
</dbReference>
<comment type="subunit">
    <text evidence="7">Homodimer.</text>
</comment>
<evidence type="ECO:0000256" key="2">
    <source>
        <dbReference type="ARBA" id="ARBA00022490"/>
    </source>
</evidence>
<dbReference type="GO" id="GO:0008776">
    <property type="term" value="F:acetate kinase activity"/>
    <property type="evidence" value="ECO:0007669"/>
    <property type="project" value="UniProtKB-UniRule"/>
</dbReference>
<feature type="binding site" evidence="7">
    <location>
        <position position="384"/>
    </location>
    <ligand>
        <name>Mg(2+)</name>
        <dbReference type="ChEBI" id="CHEBI:18420"/>
    </ligand>
</feature>
<proteinExistence type="inferred from homology"/>
<dbReference type="PRINTS" id="PR00471">
    <property type="entry name" value="ACETATEKNASE"/>
</dbReference>
<feature type="binding site" evidence="7">
    <location>
        <begin position="208"/>
        <end position="212"/>
    </location>
    <ligand>
        <name>ATP</name>
        <dbReference type="ChEBI" id="CHEBI:30616"/>
    </ligand>
</feature>
<keyword evidence="7" id="KW-0479">Metal-binding</keyword>
<reference evidence="9" key="1">
    <citation type="submission" date="2020-10" db="EMBL/GenBank/DDBJ databases">
        <authorList>
            <person name="Gilroy R."/>
        </authorList>
    </citation>
    <scope>NUCLEOTIDE SEQUENCE</scope>
    <source>
        <strain evidence="9">CHK178-757</strain>
    </source>
</reference>
<accession>A0A9D1JRB9</accession>
<dbReference type="GO" id="GO:0005737">
    <property type="term" value="C:cytoplasm"/>
    <property type="evidence" value="ECO:0007669"/>
    <property type="project" value="UniProtKB-SubCell"/>
</dbReference>
<feature type="binding site" evidence="7">
    <location>
        <begin position="331"/>
        <end position="335"/>
    </location>
    <ligand>
        <name>ATP</name>
        <dbReference type="ChEBI" id="CHEBI:30616"/>
    </ligand>
</feature>
<evidence type="ECO:0000256" key="8">
    <source>
        <dbReference type="RuleBase" id="RU003835"/>
    </source>
</evidence>
<keyword evidence="2 7" id="KW-0963">Cytoplasm</keyword>
<evidence type="ECO:0000256" key="4">
    <source>
        <dbReference type="ARBA" id="ARBA00022741"/>
    </source>
</evidence>
<name>A0A9D1JRB9_9FIRM</name>
<dbReference type="PROSITE" id="PS01075">
    <property type="entry name" value="ACETATE_KINASE_1"/>
    <property type="match status" value="1"/>
</dbReference>
<feature type="binding site" evidence="7">
    <location>
        <position position="7"/>
    </location>
    <ligand>
        <name>Mg(2+)</name>
        <dbReference type="ChEBI" id="CHEBI:18420"/>
    </ligand>
</feature>
<evidence type="ECO:0000313" key="10">
    <source>
        <dbReference type="Proteomes" id="UP000823927"/>
    </source>
</evidence>
<comment type="function">
    <text evidence="7">Catalyzes the formation of acetyl phosphate from acetate and ATP. Can also catalyze the reverse reaction.</text>
</comment>
<dbReference type="InterPro" id="IPR043129">
    <property type="entry name" value="ATPase_NBD"/>
</dbReference>
<dbReference type="InterPro" id="IPR004372">
    <property type="entry name" value="Ac/propionate_kinase"/>
</dbReference>
<protein>
    <recommendedName>
        <fullName evidence="7">Acetate kinase</fullName>
        <ecNumber evidence="7">2.7.2.1</ecNumber>
    </recommendedName>
    <alternativeName>
        <fullName evidence="7">Acetokinase</fullName>
    </alternativeName>
</protein>
<dbReference type="PANTHER" id="PTHR21060">
    <property type="entry name" value="ACETATE KINASE"/>
    <property type="match status" value="1"/>
</dbReference>
<comment type="similarity">
    <text evidence="1 7 8">Belongs to the acetokinase family.</text>
</comment>
<dbReference type="Gene3D" id="3.30.420.40">
    <property type="match status" value="2"/>
</dbReference>
<evidence type="ECO:0000256" key="6">
    <source>
        <dbReference type="ARBA" id="ARBA00022840"/>
    </source>
</evidence>
<dbReference type="Pfam" id="PF00871">
    <property type="entry name" value="Acetate_kinase"/>
    <property type="match status" value="1"/>
</dbReference>
<dbReference type="PIRSF" id="PIRSF000722">
    <property type="entry name" value="Acetate_prop_kin"/>
    <property type="match status" value="1"/>
</dbReference>
<comment type="catalytic activity">
    <reaction evidence="7">
        <text>acetate + ATP = acetyl phosphate + ADP</text>
        <dbReference type="Rhea" id="RHEA:11352"/>
        <dbReference type="ChEBI" id="CHEBI:22191"/>
        <dbReference type="ChEBI" id="CHEBI:30089"/>
        <dbReference type="ChEBI" id="CHEBI:30616"/>
        <dbReference type="ChEBI" id="CHEBI:456216"/>
        <dbReference type="EC" id="2.7.2.1"/>
    </reaction>
</comment>
<keyword evidence="4 7" id="KW-0547">Nucleotide-binding</keyword>
<evidence type="ECO:0000256" key="1">
    <source>
        <dbReference type="ARBA" id="ARBA00008748"/>
    </source>
</evidence>
<feature type="binding site" evidence="7">
    <location>
        <position position="14"/>
    </location>
    <ligand>
        <name>ATP</name>
        <dbReference type="ChEBI" id="CHEBI:30616"/>
    </ligand>
</feature>
<feature type="site" description="Transition state stabilizer" evidence="7">
    <location>
        <position position="180"/>
    </location>
</feature>
<feature type="active site" description="Proton donor/acceptor" evidence="7">
    <location>
        <position position="148"/>
    </location>
</feature>
<evidence type="ECO:0000256" key="5">
    <source>
        <dbReference type="ARBA" id="ARBA00022777"/>
    </source>
</evidence>